<proteinExistence type="predicted"/>
<dbReference type="OrthoDB" id="3997535at2759"/>
<name>A0A448YM33_BRENA</name>
<sequence>MPDAHPDLDQYMDEPLRSFFEQVQKDKDYIPANHASNWSAIIPKLTTLIRAIISNIYRADFAYTASLPLDESEESIGDIIDRIQTKISTKFQDSPPFTILHLSDTLTFKSPGYQVPDDKSLDETIDTSAGLKLYKVRSKNLITKEDSIVRAENGFHTTEYEEETPTRLANIYAVRFLRAVDKIVSVQSSVLDVNKDLKALNVNSEDAVEEADGIRMTKIEWVDEEVQDEASEKTAESHSASPSPSKRGDVFGDKGRSLKRTKSISDFGQEKEADQSVNMDVDL</sequence>
<reference evidence="2 3" key="1">
    <citation type="submission" date="2018-12" db="EMBL/GenBank/DDBJ databases">
        <authorList>
            <person name="Tiukova I."/>
            <person name="Dainat J."/>
        </authorList>
    </citation>
    <scope>NUCLEOTIDE SEQUENCE [LARGE SCALE GENOMIC DNA]</scope>
</reference>
<feature type="region of interest" description="Disordered" evidence="1">
    <location>
        <begin position="225"/>
        <end position="283"/>
    </location>
</feature>
<dbReference type="Proteomes" id="UP000290900">
    <property type="component" value="Unassembled WGS sequence"/>
</dbReference>
<accession>A0A448YM33</accession>
<protein>
    <submittedName>
        <fullName evidence="2">DEKNAAC102945</fullName>
    </submittedName>
</protein>
<dbReference type="InParanoid" id="A0A448YM33"/>
<organism evidence="2 3">
    <name type="scientific">Brettanomyces naardenensis</name>
    <name type="common">Yeast</name>
    <dbReference type="NCBI Taxonomy" id="13370"/>
    <lineage>
        <taxon>Eukaryota</taxon>
        <taxon>Fungi</taxon>
        <taxon>Dikarya</taxon>
        <taxon>Ascomycota</taxon>
        <taxon>Saccharomycotina</taxon>
        <taxon>Pichiomycetes</taxon>
        <taxon>Pichiales</taxon>
        <taxon>Pichiaceae</taxon>
        <taxon>Brettanomyces</taxon>
    </lineage>
</organism>
<dbReference type="EMBL" id="CAACVR010000014">
    <property type="protein sequence ID" value="VEU21913.1"/>
    <property type="molecule type" value="Genomic_DNA"/>
</dbReference>
<gene>
    <name evidence="2" type="ORF">BRENAR_LOCUS2645</name>
</gene>
<evidence type="ECO:0000313" key="2">
    <source>
        <dbReference type="EMBL" id="VEU21913.1"/>
    </source>
</evidence>
<dbReference type="AlphaFoldDB" id="A0A448YM33"/>
<evidence type="ECO:0000256" key="1">
    <source>
        <dbReference type="SAM" id="MobiDB-lite"/>
    </source>
</evidence>
<evidence type="ECO:0000313" key="3">
    <source>
        <dbReference type="Proteomes" id="UP000290900"/>
    </source>
</evidence>
<feature type="compositionally biased region" description="Basic and acidic residues" evidence="1">
    <location>
        <begin position="246"/>
        <end position="256"/>
    </location>
</feature>
<keyword evidence="3" id="KW-1185">Reference proteome</keyword>